<feature type="non-terminal residue" evidence="2">
    <location>
        <position position="31"/>
    </location>
</feature>
<dbReference type="AlphaFoldDB" id="A0A7J9BK99"/>
<dbReference type="OrthoDB" id="10462775at2759"/>
<feature type="compositionally biased region" description="Basic and acidic residues" evidence="1">
    <location>
        <begin position="1"/>
        <end position="19"/>
    </location>
</feature>
<organism evidence="2 3">
    <name type="scientific">Gossypium gossypioides</name>
    <name type="common">Mexican cotton</name>
    <name type="synonym">Selera gossypioides</name>
    <dbReference type="NCBI Taxonomy" id="34282"/>
    <lineage>
        <taxon>Eukaryota</taxon>
        <taxon>Viridiplantae</taxon>
        <taxon>Streptophyta</taxon>
        <taxon>Embryophyta</taxon>
        <taxon>Tracheophyta</taxon>
        <taxon>Spermatophyta</taxon>
        <taxon>Magnoliopsida</taxon>
        <taxon>eudicotyledons</taxon>
        <taxon>Gunneridae</taxon>
        <taxon>Pentapetalae</taxon>
        <taxon>rosids</taxon>
        <taxon>malvids</taxon>
        <taxon>Malvales</taxon>
        <taxon>Malvaceae</taxon>
        <taxon>Malvoideae</taxon>
        <taxon>Gossypium</taxon>
    </lineage>
</organism>
<reference evidence="2 3" key="1">
    <citation type="journal article" date="2019" name="Genome Biol. Evol.">
        <title>Insights into the evolution of the New World diploid cottons (Gossypium, subgenus Houzingenia) based on genome sequencing.</title>
        <authorList>
            <person name="Grover C.E."/>
            <person name="Arick M.A. 2nd"/>
            <person name="Thrash A."/>
            <person name="Conover J.L."/>
            <person name="Sanders W.S."/>
            <person name="Peterson D.G."/>
            <person name="Frelichowski J.E."/>
            <person name="Scheffler J.A."/>
            <person name="Scheffler B.E."/>
            <person name="Wendel J.F."/>
        </authorList>
    </citation>
    <scope>NUCLEOTIDE SEQUENCE [LARGE SCALE GENOMIC DNA]</scope>
    <source>
        <strain evidence="2">5</strain>
        <tissue evidence="2">Leaf</tissue>
    </source>
</reference>
<dbReference type="Proteomes" id="UP000593579">
    <property type="component" value="Unassembled WGS sequence"/>
</dbReference>
<comment type="caution">
    <text evidence="2">The sequence shown here is derived from an EMBL/GenBank/DDBJ whole genome shotgun (WGS) entry which is preliminary data.</text>
</comment>
<sequence length="31" mass="3732">MELYKRTGEPMDRMDKEMNPQKNLVGDDVYK</sequence>
<feature type="region of interest" description="Disordered" evidence="1">
    <location>
        <begin position="1"/>
        <end position="31"/>
    </location>
</feature>
<keyword evidence="3" id="KW-1185">Reference proteome</keyword>
<accession>A0A7J9BK99</accession>
<evidence type="ECO:0000313" key="2">
    <source>
        <dbReference type="EMBL" id="MBA0736584.1"/>
    </source>
</evidence>
<evidence type="ECO:0000313" key="3">
    <source>
        <dbReference type="Proteomes" id="UP000593579"/>
    </source>
</evidence>
<dbReference type="EMBL" id="JABEZY010000004">
    <property type="protein sequence ID" value="MBA0736584.1"/>
    <property type="molecule type" value="Genomic_DNA"/>
</dbReference>
<evidence type="ECO:0000256" key="1">
    <source>
        <dbReference type="SAM" id="MobiDB-lite"/>
    </source>
</evidence>
<proteinExistence type="predicted"/>
<gene>
    <name evidence="2" type="ORF">Gogos_010120</name>
</gene>
<protein>
    <submittedName>
        <fullName evidence="2">Uncharacterized protein</fullName>
    </submittedName>
</protein>
<name>A0A7J9BK99_GOSGO</name>